<protein>
    <submittedName>
        <fullName evidence="2">Uncharacterized protein</fullName>
    </submittedName>
</protein>
<feature type="compositionally biased region" description="Basic and acidic residues" evidence="1">
    <location>
        <begin position="127"/>
        <end position="139"/>
    </location>
</feature>
<gene>
    <name evidence="2" type="ORF">EV421DRAFT_2022985</name>
</gene>
<evidence type="ECO:0000313" key="2">
    <source>
        <dbReference type="EMBL" id="KAK0434456.1"/>
    </source>
</evidence>
<comment type="caution">
    <text evidence="2">The sequence shown here is derived from an EMBL/GenBank/DDBJ whole genome shotgun (WGS) entry which is preliminary data.</text>
</comment>
<sequence>MVIWRGYWLRFGEDDERSHPQKQVDSPRDSKKTDGIEFPTKSAYPLDLAHERRSVQGKTNISKNISESQREASIIVDRGKTGLNQNDSGLERSGTWRTNKLQHRFDLNRDVATRTQSRRRRPPSKNDNSHLKDLSKSPEQDEQDGEGLEICWRSVFRQQPSENKAQFILLIRKLPSLGTVDFLDGSVKEWSIRDDREVEAHHIFSTVPTAIYWTEPVAANPYLLDNINSPRRALRNDRLQVEAVFYVLSASLAIHASAISGAP</sequence>
<feature type="region of interest" description="Disordered" evidence="1">
    <location>
        <begin position="72"/>
        <end position="145"/>
    </location>
</feature>
<feature type="region of interest" description="Disordered" evidence="1">
    <location>
        <begin position="14"/>
        <end position="44"/>
    </location>
</feature>
<accession>A0AA39J365</accession>
<feature type="compositionally biased region" description="Basic and acidic residues" evidence="1">
    <location>
        <begin position="103"/>
        <end position="112"/>
    </location>
</feature>
<dbReference type="Proteomes" id="UP001175226">
    <property type="component" value="Unassembled WGS sequence"/>
</dbReference>
<feature type="compositionally biased region" description="Basic and acidic residues" evidence="1">
    <location>
        <begin position="25"/>
        <end position="35"/>
    </location>
</feature>
<proteinExistence type="predicted"/>
<dbReference type="EMBL" id="JAUEPT010000071">
    <property type="protein sequence ID" value="KAK0434456.1"/>
    <property type="molecule type" value="Genomic_DNA"/>
</dbReference>
<keyword evidence="3" id="KW-1185">Reference proteome</keyword>
<organism evidence="2 3">
    <name type="scientific">Armillaria borealis</name>
    <dbReference type="NCBI Taxonomy" id="47425"/>
    <lineage>
        <taxon>Eukaryota</taxon>
        <taxon>Fungi</taxon>
        <taxon>Dikarya</taxon>
        <taxon>Basidiomycota</taxon>
        <taxon>Agaricomycotina</taxon>
        <taxon>Agaricomycetes</taxon>
        <taxon>Agaricomycetidae</taxon>
        <taxon>Agaricales</taxon>
        <taxon>Marasmiineae</taxon>
        <taxon>Physalacriaceae</taxon>
        <taxon>Armillaria</taxon>
    </lineage>
</organism>
<name>A0AA39J365_9AGAR</name>
<evidence type="ECO:0000256" key="1">
    <source>
        <dbReference type="SAM" id="MobiDB-lite"/>
    </source>
</evidence>
<reference evidence="2" key="1">
    <citation type="submission" date="2023-06" db="EMBL/GenBank/DDBJ databases">
        <authorList>
            <consortium name="Lawrence Berkeley National Laboratory"/>
            <person name="Ahrendt S."/>
            <person name="Sahu N."/>
            <person name="Indic B."/>
            <person name="Wong-Bajracharya J."/>
            <person name="Merenyi Z."/>
            <person name="Ke H.-M."/>
            <person name="Monk M."/>
            <person name="Kocsube S."/>
            <person name="Drula E."/>
            <person name="Lipzen A."/>
            <person name="Balint B."/>
            <person name="Henrissat B."/>
            <person name="Andreopoulos B."/>
            <person name="Martin F.M."/>
            <person name="Harder C.B."/>
            <person name="Rigling D."/>
            <person name="Ford K.L."/>
            <person name="Foster G.D."/>
            <person name="Pangilinan J."/>
            <person name="Papanicolaou A."/>
            <person name="Barry K."/>
            <person name="LaButti K."/>
            <person name="Viragh M."/>
            <person name="Koriabine M."/>
            <person name="Yan M."/>
            <person name="Riley R."/>
            <person name="Champramary S."/>
            <person name="Plett K.L."/>
            <person name="Tsai I.J."/>
            <person name="Slot J."/>
            <person name="Sipos G."/>
            <person name="Plett J."/>
            <person name="Nagy L.G."/>
            <person name="Grigoriev I.V."/>
        </authorList>
    </citation>
    <scope>NUCLEOTIDE SEQUENCE</scope>
    <source>
        <strain evidence="2">FPL87.14</strain>
    </source>
</reference>
<dbReference type="AlphaFoldDB" id="A0AA39J365"/>
<evidence type="ECO:0000313" key="3">
    <source>
        <dbReference type="Proteomes" id="UP001175226"/>
    </source>
</evidence>